<feature type="compositionally biased region" description="Polar residues" evidence="1">
    <location>
        <begin position="76"/>
        <end position="85"/>
    </location>
</feature>
<dbReference type="PANTHER" id="PTHR31157:SF1">
    <property type="entry name" value="SCP DOMAIN-CONTAINING PROTEIN"/>
    <property type="match status" value="1"/>
</dbReference>
<dbReference type="Proteomes" id="UP000831537">
    <property type="component" value="Chromosome"/>
</dbReference>
<evidence type="ECO:0000259" key="3">
    <source>
        <dbReference type="Pfam" id="PF00188"/>
    </source>
</evidence>
<dbReference type="InterPro" id="IPR014258">
    <property type="entry name" value="CAP_domain_YkwD-like"/>
</dbReference>
<dbReference type="Gene3D" id="3.40.33.10">
    <property type="entry name" value="CAP"/>
    <property type="match status" value="1"/>
</dbReference>
<protein>
    <submittedName>
        <fullName evidence="4">CAP domain-containing protein</fullName>
    </submittedName>
</protein>
<gene>
    <name evidence="4" type="ORF">MUN87_15535</name>
</gene>
<dbReference type="InterPro" id="IPR014044">
    <property type="entry name" value="CAP_dom"/>
</dbReference>
<dbReference type="SUPFAM" id="SSF55797">
    <property type="entry name" value="PR-1-like"/>
    <property type="match status" value="1"/>
</dbReference>
<name>A0ABY4GIN3_9BACI</name>
<dbReference type="Pfam" id="PF00188">
    <property type="entry name" value="CAP"/>
    <property type="match status" value="1"/>
</dbReference>
<dbReference type="RefSeq" id="WP_244741496.1">
    <property type="nucleotide sequence ID" value="NZ_CP095071.1"/>
</dbReference>
<accession>A0ABY4GIN3</accession>
<sequence length="259" mass="28780">MIKKLSITALLAGAFLLNTGFSHDTNVEQAKNQVEHKVYEMISTGDISKSNIQDFVNKWMENHSIKNPSQEEESTATDNNKQENAGNDEKATETPESNTNETEQAPEENTNNSAETNAEGNTKDQATESNEASDISQFEQEVIDLTNEEREKQGLSPLTLDTELSKVAKAKSQDMSSNGYFSHNSPTYGSPFDMMEQFGISYQTAGENIAKGQTTPEEVVEAWMNSEGHRANILNEDFTHIGVGYVEDGNYWTQQFIGK</sequence>
<feature type="chain" id="PRO_5046053764" evidence="2">
    <location>
        <begin position="25"/>
        <end position="259"/>
    </location>
</feature>
<keyword evidence="2" id="KW-0732">Signal</keyword>
<reference evidence="4 5" key="1">
    <citation type="submission" date="2022-04" db="EMBL/GenBank/DDBJ databases">
        <title>Gracilibacillus sp. isolated from saltern.</title>
        <authorList>
            <person name="Won M."/>
            <person name="Lee C.-M."/>
            <person name="Woen H.-Y."/>
            <person name="Kwon S.-W."/>
        </authorList>
    </citation>
    <scope>NUCLEOTIDE SEQUENCE [LARGE SCALE GENOMIC DNA]</scope>
    <source>
        <strain evidence="4 5">SSPM10-3</strain>
    </source>
</reference>
<dbReference type="PANTHER" id="PTHR31157">
    <property type="entry name" value="SCP DOMAIN-CONTAINING PROTEIN"/>
    <property type="match status" value="1"/>
</dbReference>
<evidence type="ECO:0000313" key="5">
    <source>
        <dbReference type="Proteomes" id="UP000831537"/>
    </source>
</evidence>
<feature type="signal peptide" evidence="2">
    <location>
        <begin position="1"/>
        <end position="24"/>
    </location>
</feature>
<feature type="compositionally biased region" description="Low complexity" evidence="1">
    <location>
        <begin position="94"/>
        <end position="120"/>
    </location>
</feature>
<proteinExistence type="predicted"/>
<feature type="region of interest" description="Disordered" evidence="1">
    <location>
        <begin position="66"/>
        <end position="136"/>
    </location>
</feature>
<feature type="domain" description="SCP" evidence="3">
    <location>
        <begin position="144"/>
        <end position="256"/>
    </location>
</feature>
<evidence type="ECO:0000256" key="1">
    <source>
        <dbReference type="SAM" id="MobiDB-lite"/>
    </source>
</evidence>
<evidence type="ECO:0000313" key="4">
    <source>
        <dbReference type="EMBL" id="UOQ84117.1"/>
    </source>
</evidence>
<feature type="compositionally biased region" description="Polar residues" evidence="1">
    <location>
        <begin position="127"/>
        <end position="136"/>
    </location>
</feature>
<organism evidence="4 5">
    <name type="scientific">Gracilibacillus salinarum</name>
    <dbReference type="NCBI Taxonomy" id="2932255"/>
    <lineage>
        <taxon>Bacteria</taxon>
        <taxon>Bacillati</taxon>
        <taxon>Bacillota</taxon>
        <taxon>Bacilli</taxon>
        <taxon>Bacillales</taxon>
        <taxon>Bacillaceae</taxon>
        <taxon>Gracilibacillus</taxon>
    </lineage>
</organism>
<dbReference type="NCBIfam" id="TIGR02909">
    <property type="entry name" value="spore_YkwD"/>
    <property type="match status" value="1"/>
</dbReference>
<keyword evidence="5" id="KW-1185">Reference proteome</keyword>
<dbReference type="InterPro" id="IPR035940">
    <property type="entry name" value="CAP_sf"/>
</dbReference>
<dbReference type="CDD" id="cd05379">
    <property type="entry name" value="CAP_bacterial"/>
    <property type="match status" value="1"/>
</dbReference>
<evidence type="ECO:0000256" key="2">
    <source>
        <dbReference type="SAM" id="SignalP"/>
    </source>
</evidence>
<dbReference type="EMBL" id="CP095071">
    <property type="protein sequence ID" value="UOQ84117.1"/>
    <property type="molecule type" value="Genomic_DNA"/>
</dbReference>